<dbReference type="SMART" id="SM00225">
    <property type="entry name" value="BTB"/>
    <property type="match status" value="2"/>
</dbReference>
<dbReference type="OrthoDB" id="3164835at2759"/>
<feature type="non-terminal residue" evidence="3">
    <location>
        <position position="1"/>
    </location>
</feature>
<dbReference type="PROSITE" id="PS50097">
    <property type="entry name" value="BTB"/>
    <property type="match status" value="1"/>
</dbReference>
<sequence>ASSPFDGSTGDVILRSSDGVDFHCFSQILVAASSVFEGIVAVGTPFPDPSSSAHNRPIIPMSEDSKTLDFLLRFIYLIPKPGQSRSLEEAAVFLEASLKYMMEYPASILTQDLLAFAPSRSMQVWAIGCRLMLEEVARAGAERMLHYRDLGNYTHLHQFVPIAEFIRHADARGVSAVDYCRLSIYHSQRGDVEPGFTLTRPLPRQTQERQLSGPTGGDAGIPWAFFTSVVLPDITCSASNGRTFPAHKGLLCMNSWIMDEMIVGASRNAPQQSVSTLNFAEQSPILAHLLRLCYLGDAPLPQDHHLFLAVLKAAEKYDMTRIVDLLVAKWESVSAVHPASLYFAALHYGFPELARIAARRVPRSSHKLYVPEMELAPAIQWQLLSDYWE</sequence>
<accession>A0A4Q9N0U3</accession>
<feature type="region of interest" description="Disordered" evidence="1">
    <location>
        <begin position="196"/>
        <end position="215"/>
    </location>
</feature>
<dbReference type="Pfam" id="PF00651">
    <property type="entry name" value="BTB"/>
    <property type="match status" value="2"/>
</dbReference>
<dbReference type="Proteomes" id="UP000292957">
    <property type="component" value="Unassembled WGS sequence"/>
</dbReference>
<dbReference type="Gene3D" id="3.30.710.10">
    <property type="entry name" value="Potassium Channel Kv1.1, Chain A"/>
    <property type="match status" value="2"/>
</dbReference>
<dbReference type="EMBL" id="ML143389">
    <property type="protein sequence ID" value="TBU34059.1"/>
    <property type="molecule type" value="Genomic_DNA"/>
</dbReference>
<reference evidence="3" key="1">
    <citation type="submission" date="2019-01" db="EMBL/GenBank/DDBJ databases">
        <title>Draft genome sequences of three monokaryotic isolates of the white-rot basidiomycete fungus Dichomitus squalens.</title>
        <authorList>
            <consortium name="DOE Joint Genome Institute"/>
            <person name="Lopez S.C."/>
            <person name="Andreopoulos B."/>
            <person name="Pangilinan J."/>
            <person name="Lipzen A."/>
            <person name="Riley R."/>
            <person name="Ahrendt S."/>
            <person name="Ng V."/>
            <person name="Barry K."/>
            <person name="Daum C."/>
            <person name="Grigoriev I.V."/>
            <person name="Hilden K.S."/>
            <person name="Makela M.R."/>
            <person name="de Vries R.P."/>
        </authorList>
    </citation>
    <scope>NUCLEOTIDE SEQUENCE [LARGE SCALE GENOMIC DNA]</scope>
    <source>
        <strain evidence="3">OM18370.1</strain>
    </source>
</reference>
<dbReference type="InterPro" id="IPR000210">
    <property type="entry name" value="BTB/POZ_dom"/>
</dbReference>
<evidence type="ECO:0000256" key="1">
    <source>
        <dbReference type="SAM" id="MobiDB-lite"/>
    </source>
</evidence>
<feature type="domain" description="BTB" evidence="2">
    <location>
        <begin position="232"/>
        <end position="302"/>
    </location>
</feature>
<evidence type="ECO:0000259" key="2">
    <source>
        <dbReference type="PROSITE" id="PS50097"/>
    </source>
</evidence>
<evidence type="ECO:0000313" key="3">
    <source>
        <dbReference type="EMBL" id="TBU34059.1"/>
    </source>
</evidence>
<proteinExistence type="predicted"/>
<name>A0A4Q9N0U3_9APHY</name>
<organism evidence="3">
    <name type="scientific">Dichomitus squalens</name>
    <dbReference type="NCBI Taxonomy" id="114155"/>
    <lineage>
        <taxon>Eukaryota</taxon>
        <taxon>Fungi</taxon>
        <taxon>Dikarya</taxon>
        <taxon>Basidiomycota</taxon>
        <taxon>Agaricomycotina</taxon>
        <taxon>Agaricomycetes</taxon>
        <taxon>Polyporales</taxon>
        <taxon>Polyporaceae</taxon>
        <taxon>Dichomitus</taxon>
    </lineage>
</organism>
<dbReference type="CDD" id="cd18186">
    <property type="entry name" value="BTB_POZ_ZBTB_KLHL-like"/>
    <property type="match status" value="1"/>
</dbReference>
<dbReference type="SUPFAM" id="SSF54695">
    <property type="entry name" value="POZ domain"/>
    <property type="match status" value="1"/>
</dbReference>
<dbReference type="InterPro" id="IPR011333">
    <property type="entry name" value="SKP1/BTB/POZ_sf"/>
</dbReference>
<protein>
    <recommendedName>
        <fullName evidence="2">BTB domain-containing protein</fullName>
    </recommendedName>
</protein>
<gene>
    <name evidence="3" type="ORF">BD311DRAFT_611629</name>
</gene>
<feature type="compositionally biased region" description="Polar residues" evidence="1">
    <location>
        <begin position="204"/>
        <end position="213"/>
    </location>
</feature>
<dbReference type="AlphaFoldDB" id="A0A4Q9N0U3"/>
<feature type="non-terminal residue" evidence="3">
    <location>
        <position position="389"/>
    </location>
</feature>